<evidence type="ECO:0000313" key="2">
    <source>
        <dbReference type="Proteomes" id="UP000003188"/>
    </source>
</evidence>
<dbReference type="Proteomes" id="UP000003188">
    <property type="component" value="Unassembled WGS sequence"/>
</dbReference>
<evidence type="ECO:0000313" key="1">
    <source>
        <dbReference type="EMBL" id="EDT70079.1"/>
    </source>
</evidence>
<gene>
    <name evidence="1" type="ORF">CJD_A0201</name>
</gene>
<accession>B1V7Y5</accession>
<name>B1V7Y5_CLOPF</name>
<organism evidence="1 2">
    <name type="scientific">Clostridium perfringens D str. JGS1721</name>
    <dbReference type="NCBI Taxonomy" id="488537"/>
    <lineage>
        <taxon>Bacteria</taxon>
        <taxon>Bacillati</taxon>
        <taxon>Bacillota</taxon>
        <taxon>Clostridia</taxon>
        <taxon>Eubacteriales</taxon>
        <taxon>Clostridiaceae</taxon>
        <taxon>Clostridium</taxon>
    </lineage>
</organism>
<dbReference type="EMBL" id="ABOO01000084">
    <property type="protein sequence ID" value="EDT70079.1"/>
    <property type="molecule type" value="Genomic_DNA"/>
</dbReference>
<dbReference type="AlphaFoldDB" id="B1V7Y5"/>
<protein>
    <submittedName>
        <fullName evidence="1">Uncharacterized protein</fullName>
    </submittedName>
</protein>
<proteinExistence type="predicted"/>
<comment type="caution">
    <text evidence="1">The sequence shown here is derived from an EMBL/GenBank/DDBJ whole genome shotgun (WGS) entry which is preliminary data.</text>
</comment>
<reference evidence="1 2" key="1">
    <citation type="submission" date="2008-03" db="EMBL/GenBank/DDBJ databases">
        <authorList>
            <person name="Paulsen I."/>
            <person name="Sebastian Y."/>
        </authorList>
    </citation>
    <scope>NUCLEOTIDE SEQUENCE [LARGE SCALE GENOMIC DNA]</scope>
    <source>
        <strain evidence="2">D str. JGS1721</strain>
    </source>
</reference>
<sequence length="98" mass="11747">MKKTILLTHGVNNALQNKEIYEFDLQLQLFKFLDNNWGDLCQEDTELQNSLIEEVDAKLHNRFMGVYKLMKNIEIWIMSEYDYTIDTLIITVLFPHEY</sequence>
<dbReference type="RefSeq" id="WP_003476484.1">
    <property type="nucleotide sequence ID" value="NZ_ABOO01000084.1"/>
</dbReference>